<sequence>MANLAPNTSKVIKITATIPIGQSLGVRYDFTVTAKSKTTPYPEKTVLNIDPNPF</sequence>
<dbReference type="EMBL" id="VSSQ01101882">
    <property type="protein sequence ID" value="MPN43466.1"/>
    <property type="molecule type" value="Genomic_DNA"/>
</dbReference>
<reference evidence="1" key="1">
    <citation type="submission" date="2019-08" db="EMBL/GenBank/DDBJ databases">
        <authorList>
            <person name="Kucharzyk K."/>
            <person name="Murdoch R.W."/>
            <person name="Higgins S."/>
            <person name="Loffler F."/>
        </authorList>
    </citation>
    <scope>NUCLEOTIDE SEQUENCE</scope>
</reference>
<evidence type="ECO:0000313" key="1">
    <source>
        <dbReference type="EMBL" id="MPN43466.1"/>
    </source>
</evidence>
<comment type="caution">
    <text evidence="1">The sequence shown here is derived from an EMBL/GenBank/DDBJ whole genome shotgun (WGS) entry which is preliminary data.</text>
</comment>
<protein>
    <recommendedName>
        <fullName evidence="2">DUF11 domain-containing protein</fullName>
    </recommendedName>
</protein>
<gene>
    <name evidence="1" type="ORF">SDC9_191026</name>
</gene>
<accession>A0A645HXY8</accession>
<organism evidence="1">
    <name type="scientific">bioreactor metagenome</name>
    <dbReference type="NCBI Taxonomy" id="1076179"/>
    <lineage>
        <taxon>unclassified sequences</taxon>
        <taxon>metagenomes</taxon>
        <taxon>ecological metagenomes</taxon>
    </lineage>
</organism>
<proteinExistence type="predicted"/>
<evidence type="ECO:0008006" key="2">
    <source>
        <dbReference type="Google" id="ProtNLM"/>
    </source>
</evidence>
<dbReference type="AlphaFoldDB" id="A0A645HXY8"/>
<name>A0A645HXY8_9ZZZZ</name>